<evidence type="ECO:0000256" key="2">
    <source>
        <dbReference type="ARBA" id="ARBA00005019"/>
    </source>
</evidence>
<comment type="catalytic activity">
    <reaction evidence="10 11">
        <text>nicotinate beta-D-ribonucleotide + ATP + H(+) = deamido-NAD(+) + diphosphate</text>
        <dbReference type="Rhea" id="RHEA:22860"/>
        <dbReference type="ChEBI" id="CHEBI:15378"/>
        <dbReference type="ChEBI" id="CHEBI:30616"/>
        <dbReference type="ChEBI" id="CHEBI:33019"/>
        <dbReference type="ChEBI" id="CHEBI:57502"/>
        <dbReference type="ChEBI" id="CHEBI:58437"/>
        <dbReference type="EC" id="2.7.7.18"/>
    </reaction>
</comment>
<dbReference type="EC" id="2.7.7.18" evidence="11"/>
<comment type="caution">
    <text evidence="13">The sequence shown here is derived from an EMBL/GenBank/DDBJ whole genome shotgun (WGS) entry which is preliminary data.</text>
</comment>
<reference evidence="13 14" key="1">
    <citation type="journal article" date="2013" name="Int. J. Syst. Evol. Microbiol.">
        <title>Aquimarina gracilis sp. nov., isolated from the gut microflora of a mussel, Mytilus coruscus, and emended description of Aquimarina spongiae.</title>
        <authorList>
            <person name="Park S.C."/>
            <person name="Choe H.N."/>
            <person name="Baik K.S."/>
            <person name="Seong C.N."/>
        </authorList>
    </citation>
    <scope>NUCLEOTIDE SEQUENCE [LARGE SCALE GENOMIC DNA]</scope>
    <source>
        <strain evidence="13 14">PSC32</strain>
    </source>
</reference>
<dbReference type="InterPro" id="IPR014729">
    <property type="entry name" value="Rossmann-like_a/b/a_fold"/>
</dbReference>
<dbReference type="Proteomes" id="UP001327027">
    <property type="component" value="Unassembled WGS sequence"/>
</dbReference>
<dbReference type="InterPro" id="IPR005248">
    <property type="entry name" value="NadD/NMNAT"/>
</dbReference>
<dbReference type="CDD" id="cd02165">
    <property type="entry name" value="NMNAT"/>
    <property type="match status" value="1"/>
</dbReference>
<keyword evidence="4 11" id="KW-0662">Pyridine nucleotide biosynthesis</keyword>
<name>A0ABU5ZZC5_9FLAO</name>
<evidence type="ECO:0000313" key="14">
    <source>
        <dbReference type="Proteomes" id="UP001327027"/>
    </source>
</evidence>
<evidence type="ECO:0000256" key="9">
    <source>
        <dbReference type="ARBA" id="ARBA00023027"/>
    </source>
</evidence>
<evidence type="ECO:0000256" key="6">
    <source>
        <dbReference type="ARBA" id="ARBA00022695"/>
    </source>
</evidence>
<evidence type="ECO:0000256" key="10">
    <source>
        <dbReference type="ARBA" id="ARBA00048721"/>
    </source>
</evidence>
<keyword evidence="6 11" id="KW-0548">Nucleotidyltransferase</keyword>
<accession>A0ABU5ZZC5</accession>
<feature type="domain" description="Cytidyltransferase-like" evidence="12">
    <location>
        <begin position="9"/>
        <end position="169"/>
    </location>
</feature>
<comment type="pathway">
    <text evidence="2 11">Cofactor biosynthesis; NAD(+) biosynthesis; deamido-NAD(+) from nicotinate D-ribonucleotide: step 1/1.</text>
</comment>
<comment type="function">
    <text evidence="1 11">Catalyzes the reversible adenylation of nicotinate mononucleotide (NaMN) to nicotinic acid adenine dinucleotide (NaAD).</text>
</comment>
<dbReference type="NCBIfam" id="TIGR00125">
    <property type="entry name" value="cyt_tran_rel"/>
    <property type="match status" value="1"/>
</dbReference>
<keyword evidence="9 11" id="KW-0520">NAD</keyword>
<dbReference type="GO" id="GO:0016779">
    <property type="term" value="F:nucleotidyltransferase activity"/>
    <property type="evidence" value="ECO:0007669"/>
    <property type="project" value="UniProtKB-KW"/>
</dbReference>
<dbReference type="Pfam" id="PF01467">
    <property type="entry name" value="CTP_transf_like"/>
    <property type="match status" value="1"/>
</dbReference>
<evidence type="ECO:0000259" key="12">
    <source>
        <dbReference type="Pfam" id="PF01467"/>
    </source>
</evidence>
<protein>
    <recommendedName>
        <fullName evidence="11">Probable nicotinate-nucleotide adenylyltransferase</fullName>
        <ecNumber evidence="11">2.7.7.18</ecNumber>
    </recommendedName>
    <alternativeName>
        <fullName evidence="11">Deamido-NAD(+) diphosphorylase</fullName>
    </alternativeName>
    <alternativeName>
        <fullName evidence="11">Deamido-NAD(+) pyrophosphorylase</fullName>
    </alternativeName>
    <alternativeName>
        <fullName evidence="11">Nicotinate mononucleotide adenylyltransferase</fullName>
        <shortName evidence="11">NaMN adenylyltransferase</shortName>
    </alternativeName>
</protein>
<dbReference type="HAMAP" id="MF_00244">
    <property type="entry name" value="NaMN_adenylyltr"/>
    <property type="match status" value="1"/>
</dbReference>
<evidence type="ECO:0000256" key="3">
    <source>
        <dbReference type="ARBA" id="ARBA00009014"/>
    </source>
</evidence>
<evidence type="ECO:0000256" key="7">
    <source>
        <dbReference type="ARBA" id="ARBA00022741"/>
    </source>
</evidence>
<dbReference type="InterPro" id="IPR004821">
    <property type="entry name" value="Cyt_trans-like"/>
</dbReference>
<dbReference type="PANTHER" id="PTHR39321:SF3">
    <property type="entry name" value="PHOSPHOPANTETHEINE ADENYLYLTRANSFERASE"/>
    <property type="match status" value="1"/>
</dbReference>
<dbReference type="NCBIfam" id="NF000840">
    <property type="entry name" value="PRK00071.1-3"/>
    <property type="match status" value="1"/>
</dbReference>
<dbReference type="PANTHER" id="PTHR39321">
    <property type="entry name" value="NICOTINATE-NUCLEOTIDE ADENYLYLTRANSFERASE-RELATED"/>
    <property type="match status" value="1"/>
</dbReference>
<keyword evidence="8 11" id="KW-0067">ATP-binding</keyword>
<keyword evidence="7 11" id="KW-0547">Nucleotide-binding</keyword>
<organism evidence="13 14">
    <name type="scientific">Aquimarina gracilis</name>
    <dbReference type="NCBI Taxonomy" id="874422"/>
    <lineage>
        <taxon>Bacteria</taxon>
        <taxon>Pseudomonadati</taxon>
        <taxon>Bacteroidota</taxon>
        <taxon>Flavobacteriia</taxon>
        <taxon>Flavobacteriales</taxon>
        <taxon>Flavobacteriaceae</taxon>
        <taxon>Aquimarina</taxon>
    </lineage>
</organism>
<evidence type="ECO:0000256" key="1">
    <source>
        <dbReference type="ARBA" id="ARBA00002324"/>
    </source>
</evidence>
<evidence type="ECO:0000313" key="13">
    <source>
        <dbReference type="EMBL" id="MEB3347178.1"/>
    </source>
</evidence>
<keyword evidence="5 11" id="KW-0808">Transferase</keyword>
<proteinExistence type="inferred from homology"/>
<keyword evidence="14" id="KW-1185">Reference proteome</keyword>
<dbReference type="Gene3D" id="3.40.50.620">
    <property type="entry name" value="HUPs"/>
    <property type="match status" value="1"/>
</dbReference>
<evidence type="ECO:0000256" key="8">
    <source>
        <dbReference type="ARBA" id="ARBA00022840"/>
    </source>
</evidence>
<dbReference type="EMBL" id="JAYKLX010000008">
    <property type="protein sequence ID" value="MEB3347178.1"/>
    <property type="molecule type" value="Genomic_DNA"/>
</dbReference>
<dbReference type="RefSeq" id="WP_324181204.1">
    <property type="nucleotide sequence ID" value="NZ_BAABAW010000025.1"/>
</dbReference>
<sequence length="196" mass="23168">MAETKKIGLYFGTFNPIHIGHLAIANHMAEFSDLDEIWLVVTPHNPFKKKSSLLDNHHRYEMVFRATESYPKLKPSDVEFKLPQPNYTVLTLAHLQELYPDYQFNLIMGEDNLKGFHKWKNYEVILENHHIYVYPRIAEGVVENQFKDHPKIHRVDAPIMEISSTFIRKSIAEGKNIQPLLPKEVWQYVDEMNFYR</sequence>
<comment type="similarity">
    <text evidence="3 11">Belongs to the NadD family.</text>
</comment>
<dbReference type="SUPFAM" id="SSF52374">
    <property type="entry name" value="Nucleotidylyl transferase"/>
    <property type="match status" value="1"/>
</dbReference>
<dbReference type="NCBIfam" id="TIGR00482">
    <property type="entry name" value="nicotinate (nicotinamide) nucleotide adenylyltransferase"/>
    <property type="match status" value="1"/>
</dbReference>
<evidence type="ECO:0000256" key="5">
    <source>
        <dbReference type="ARBA" id="ARBA00022679"/>
    </source>
</evidence>
<evidence type="ECO:0000256" key="4">
    <source>
        <dbReference type="ARBA" id="ARBA00022642"/>
    </source>
</evidence>
<gene>
    <name evidence="11 13" type="primary">nadD</name>
    <name evidence="13" type="ORF">U6A24_17015</name>
</gene>
<evidence type="ECO:0000256" key="11">
    <source>
        <dbReference type="HAMAP-Rule" id="MF_00244"/>
    </source>
</evidence>